<dbReference type="Pfam" id="PF08279">
    <property type="entry name" value="HTH_11"/>
    <property type="match status" value="1"/>
</dbReference>
<evidence type="ECO:0000313" key="4">
    <source>
        <dbReference type="EMBL" id="CAJ0794903.1"/>
    </source>
</evidence>
<dbReference type="Proteomes" id="UP001189773">
    <property type="component" value="Unassembled WGS sequence"/>
</dbReference>
<reference evidence="4 7" key="1">
    <citation type="submission" date="2023-07" db="EMBL/GenBank/DDBJ databases">
        <authorList>
            <person name="Peeters C."/>
        </authorList>
    </citation>
    <scope>NUCLEOTIDE SEQUENCE</scope>
    <source>
        <strain evidence="5 7">LMG 18095</strain>
        <strain evidence="4">R-77560</strain>
    </source>
</reference>
<dbReference type="InterPro" id="IPR036388">
    <property type="entry name" value="WH-like_DNA-bd_sf"/>
</dbReference>
<keyword evidence="2" id="KW-0804">Transcription</keyword>
<name>A0AAD2BQS5_9RALS</name>
<gene>
    <name evidence="5" type="ORF">LMG18095_03177</name>
    <name evidence="4" type="ORF">R77560_02658</name>
</gene>
<dbReference type="InterPro" id="IPR051534">
    <property type="entry name" value="CBASS_pafABC_assoc_protein"/>
</dbReference>
<evidence type="ECO:0000313" key="6">
    <source>
        <dbReference type="Proteomes" id="UP001189756"/>
    </source>
</evidence>
<dbReference type="GO" id="GO:0003700">
    <property type="term" value="F:DNA-binding transcription factor activity"/>
    <property type="evidence" value="ECO:0007669"/>
    <property type="project" value="InterPro"/>
</dbReference>
<dbReference type="EMBL" id="CATZAR010000009">
    <property type="protein sequence ID" value="CAJ0798392.1"/>
    <property type="molecule type" value="Genomic_DNA"/>
</dbReference>
<feature type="domain" description="HTH deoR-type" evidence="3">
    <location>
        <begin position="19"/>
        <end position="82"/>
    </location>
</feature>
<dbReference type="Proteomes" id="UP001189756">
    <property type="component" value="Unassembled WGS sequence"/>
</dbReference>
<evidence type="ECO:0000313" key="7">
    <source>
        <dbReference type="Proteomes" id="UP001189773"/>
    </source>
</evidence>
<dbReference type="InterPro" id="IPR013196">
    <property type="entry name" value="HTH_11"/>
</dbReference>
<dbReference type="EMBL" id="CATZAZ010000005">
    <property type="protein sequence ID" value="CAJ0794903.1"/>
    <property type="molecule type" value="Genomic_DNA"/>
</dbReference>
<accession>A0AAD2BQS5</accession>
<dbReference type="PROSITE" id="PS52050">
    <property type="entry name" value="WYL"/>
    <property type="match status" value="1"/>
</dbReference>
<dbReference type="PROSITE" id="PS51000">
    <property type="entry name" value="HTH_DEOR_2"/>
    <property type="match status" value="1"/>
</dbReference>
<protein>
    <recommendedName>
        <fullName evidence="3">HTH deoR-type domain-containing protein</fullName>
    </recommendedName>
</protein>
<sequence>MARIAPGPKPTTMPRMTRRADRLFQIAQILRGRRLTTAAMLADRLGVSERTVYRDIRDLSVSGVPIEGEAGIGYRMRAGYDLAPLMFTADEVEALVAGARMIKAWSGGTMADSVEAALEKLMGALPAERRSEAETTRIFAPGYGMGSEVKQVFDTLHAALGRHAVARLAYRDAQGQLTERCIQPLGLFFWGQVWLVAAWCEHRQDYRTFRLDRCVKVDILERHFAESAERSLADFMRKVRGSSD</sequence>
<dbReference type="InterPro" id="IPR036390">
    <property type="entry name" value="WH_DNA-bd_sf"/>
</dbReference>
<keyword evidence="7" id="KW-1185">Reference proteome</keyword>
<organism evidence="4 6">
    <name type="scientific">Ralstonia thomasii</name>
    <dbReference type="NCBI Taxonomy" id="3058596"/>
    <lineage>
        <taxon>Bacteria</taxon>
        <taxon>Pseudomonadati</taxon>
        <taxon>Pseudomonadota</taxon>
        <taxon>Betaproteobacteria</taxon>
        <taxon>Burkholderiales</taxon>
        <taxon>Burkholderiaceae</taxon>
        <taxon>Ralstonia</taxon>
    </lineage>
</organism>
<keyword evidence="1" id="KW-0805">Transcription regulation</keyword>
<evidence type="ECO:0000259" key="3">
    <source>
        <dbReference type="PROSITE" id="PS51000"/>
    </source>
</evidence>
<dbReference type="SUPFAM" id="SSF46785">
    <property type="entry name" value="Winged helix' DNA-binding domain"/>
    <property type="match status" value="1"/>
</dbReference>
<proteinExistence type="predicted"/>
<dbReference type="InterPro" id="IPR026881">
    <property type="entry name" value="WYL_dom"/>
</dbReference>
<evidence type="ECO:0000256" key="1">
    <source>
        <dbReference type="ARBA" id="ARBA00023015"/>
    </source>
</evidence>
<dbReference type="AlphaFoldDB" id="A0AAD2BQS5"/>
<comment type="caution">
    <text evidence="4">The sequence shown here is derived from an EMBL/GenBank/DDBJ whole genome shotgun (WGS) entry which is preliminary data.</text>
</comment>
<evidence type="ECO:0000256" key="2">
    <source>
        <dbReference type="ARBA" id="ARBA00023163"/>
    </source>
</evidence>
<dbReference type="Pfam" id="PF13280">
    <property type="entry name" value="WYL"/>
    <property type="match status" value="1"/>
</dbReference>
<dbReference type="Gene3D" id="1.10.10.10">
    <property type="entry name" value="Winged helix-like DNA-binding domain superfamily/Winged helix DNA-binding domain"/>
    <property type="match status" value="1"/>
</dbReference>
<dbReference type="PANTHER" id="PTHR34580:SF3">
    <property type="entry name" value="PROTEIN PAFB"/>
    <property type="match status" value="1"/>
</dbReference>
<dbReference type="InterPro" id="IPR001034">
    <property type="entry name" value="DeoR_HTH"/>
</dbReference>
<dbReference type="PANTHER" id="PTHR34580">
    <property type="match status" value="1"/>
</dbReference>
<evidence type="ECO:0000313" key="5">
    <source>
        <dbReference type="EMBL" id="CAJ0798392.1"/>
    </source>
</evidence>